<keyword evidence="2" id="KW-1185">Reference proteome</keyword>
<gene>
    <name evidence="1" type="ORF">BV25DRAFT_350359</name>
</gene>
<sequence length="343" mass="36953">MAYRSILLDDSKTQLAFIDSGVPSQESAVPYTTIFAFHGLGYASPTFKRIHEHASRFNLRFVSVNRRGYVGSTPLTASELAIPTSGSGAEKTAFFNARGIEAAIFVDKFVQQNNIPPISSNGRAGGIGLLGWSAGNGVTLSIVANLDVLPSETQARFTSHLRGVIMHHPPTVVLGLPSPKELWLPMSDPQIPAHLQSAMFTVWVSSYFKHGDLSTRNRQALSWVVPSVTRAPSIYNMSQDEIAETVDESVPEGLLFTHGALQEHAIYRKACFDHAVRALVPSMKITHLCGDQAVAAGVAAFFSVQEDVEEEGGSMVEFNLVPGANLLVSPVALNCSLCDVLSS</sequence>
<organism evidence="1 2">
    <name type="scientific">Artomyces pyxidatus</name>
    <dbReference type="NCBI Taxonomy" id="48021"/>
    <lineage>
        <taxon>Eukaryota</taxon>
        <taxon>Fungi</taxon>
        <taxon>Dikarya</taxon>
        <taxon>Basidiomycota</taxon>
        <taxon>Agaricomycotina</taxon>
        <taxon>Agaricomycetes</taxon>
        <taxon>Russulales</taxon>
        <taxon>Auriscalpiaceae</taxon>
        <taxon>Artomyces</taxon>
    </lineage>
</organism>
<dbReference type="EMBL" id="MU277200">
    <property type="protein sequence ID" value="KAI0064160.1"/>
    <property type="molecule type" value="Genomic_DNA"/>
</dbReference>
<evidence type="ECO:0000313" key="2">
    <source>
        <dbReference type="Proteomes" id="UP000814140"/>
    </source>
</evidence>
<name>A0ACB8T5X7_9AGAM</name>
<protein>
    <submittedName>
        <fullName evidence="1">Uncharacterized protein</fullName>
    </submittedName>
</protein>
<accession>A0ACB8T5X7</accession>
<evidence type="ECO:0000313" key="1">
    <source>
        <dbReference type="EMBL" id="KAI0064160.1"/>
    </source>
</evidence>
<reference evidence="1" key="1">
    <citation type="submission" date="2021-03" db="EMBL/GenBank/DDBJ databases">
        <authorList>
            <consortium name="DOE Joint Genome Institute"/>
            <person name="Ahrendt S."/>
            <person name="Looney B.P."/>
            <person name="Miyauchi S."/>
            <person name="Morin E."/>
            <person name="Drula E."/>
            <person name="Courty P.E."/>
            <person name="Chicoki N."/>
            <person name="Fauchery L."/>
            <person name="Kohler A."/>
            <person name="Kuo A."/>
            <person name="Labutti K."/>
            <person name="Pangilinan J."/>
            <person name="Lipzen A."/>
            <person name="Riley R."/>
            <person name="Andreopoulos W."/>
            <person name="He G."/>
            <person name="Johnson J."/>
            <person name="Barry K.W."/>
            <person name="Grigoriev I.V."/>
            <person name="Nagy L."/>
            <person name="Hibbett D."/>
            <person name="Henrissat B."/>
            <person name="Matheny P.B."/>
            <person name="Labbe J."/>
            <person name="Martin F."/>
        </authorList>
    </citation>
    <scope>NUCLEOTIDE SEQUENCE</scope>
    <source>
        <strain evidence="1">HHB10654</strain>
    </source>
</reference>
<comment type="caution">
    <text evidence="1">The sequence shown here is derived from an EMBL/GenBank/DDBJ whole genome shotgun (WGS) entry which is preliminary data.</text>
</comment>
<reference evidence="1" key="2">
    <citation type="journal article" date="2022" name="New Phytol.">
        <title>Evolutionary transition to the ectomycorrhizal habit in the genomes of a hyperdiverse lineage of mushroom-forming fungi.</title>
        <authorList>
            <person name="Looney B."/>
            <person name="Miyauchi S."/>
            <person name="Morin E."/>
            <person name="Drula E."/>
            <person name="Courty P.E."/>
            <person name="Kohler A."/>
            <person name="Kuo A."/>
            <person name="LaButti K."/>
            <person name="Pangilinan J."/>
            <person name="Lipzen A."/>
            <person name="Riley R."/>
            <person name="Andreopoulos W."/>
            <person name="He G."/>
            <person name="Johnson J."/>
            <person name="Nolan M."/>
            <person name="Tritt A."/>
            <person name="Barry K.W."/>
            <person name="Grigoriev I.V."/>
            <person name="Nagy L.G."/>
            <person name="Hibbett D."/>
            <person name="Henrissat B."/>
            <person name="Matheny P.B."/>
            <person name="Labbe J."/>
            <person name="Martin F.M."/>
        </authorList>
    </citation>
    <scope>NUCLEOTIDE SEQUENCE</scope>
    <source>
        <strain evidence="1">HHB10654</strain>
    </source>
</reference>
<dbReference type="Proteomes" id="UP000814140">
    <property type="component" value="Unassembled WGS sequence"/>
</dbReference>
<proteinExistence type="predicted"/>